<keyword evidence="6" id="KW-0812">Transmembrane</keyword>
<dbReference type="InterPro" id="IPR001128">
    <property type="entry name" value="Cyt_P450"/>
</dbReference>
<dbReference type="Proteomes" id="UP000316621">
    <property type="component" value="Chromosome 4"/>
</dbReference>
<dbReference type="EMBL" id="CM010718">
    <property type="protein sequence ID" value="RZC57162.1"/>
    <property type="molecule type" value="Genomic_DNA"/>
</dbReference>
<organism evidence="7 8">
    <name type="scientific">Papaver somniferum</name>
    <name type="common">Opium poppy</name>
    <dbReference type="NCBI Taxonomy" id="3469"/>
    <lineage>
        <taxon>Eukaryota</taxon>
        <taxon>Viridiplantae</taxon>
        <taxon>Streptophyta</taxon>
        <taxon>Embryophyta</taxon>
        <taxon>Tracheophyta</taxon>
        <taxon>Spermatophyta</taxon>
        <taxon>Magnoliopsida</taxon>
        <taxon>Ranunculales</taxon>
        <taxon>Papaveraceae</taxon>
        <taxon>Papaveroideae</taxon>
        <taxon>Papaver</taxon>
    </lineage>
</organism>
<feature type="transmembrane region" description="Helical" evidence="6">
    <location>
        <begin position="46"/>
        <end position="64"/>
    </location>
</feature>
<dbReference type="SUPFAM" id="SSF48264">
    <property type="entry name" value="Cytochrome P450"/>
    <property type="match status" value="1"/>
</dbReference>
<accession>A0A4Y7JAR9</accession>
<dbReference type="InterPro" id="IPR036396">
    <property type="entry name" value="Cyt_P450_sf"/>
</dbReference>
<dbReference type="AlphaFoldDB" id="A0A4Y7JAR9"/>
<keyword evidence="2 4" id="KW-0479">Metal-binding</keyword>
<protein>
    <recommendedName>
        <fullName evidence="9">Cytochrome P450</fullName>
    </recommendedName>
</protein>
<keyword evidence="6" id="KW-0472">Membrane</keyword>
<evidence type="ECO:0000256" key="5">
    <source>
        <dbReference type="RuleBase" id="RU000461"/>
    </source>
</evidence>
<evidence type="ECO:0000313" key="7">
    <source>
        <dbReference type="EMBL" id="RZC57162.1"/>
    </source>
</evidence>
<dbReference type="GO" id="GO:0016705">
    <property type="term" value="F:oxidoreductase activity, acting on paired donors, with incorporation or reduction of molecular oxygen"/>
    <property type="evidence" value="ECO:0007669"/>
    <property type="project" value="InterPro"/>
</dbReference>
<keyword evidence="6" id="KW-1133">Transmembrane helix</keyword>
<evidence type="ECO:0000256" key="6">
    <source>
        <dbReference type="SAM" id="Phobius"/>
    </source>
</evidence>
<dbReference type="PROSITE" id="PS00086">
    <property type="entry name" value="CYTOCHROME_P450"/>
    <property type="match status" value="1"/>
</dbReference>
<keyword evidence="5" id="KW-0560">Oxidoreductase</keyword>
<dbReference type="PANTHER" id="PTHR47955:SF18">
    <property type="entry name" value="CYTOCHROME P450 71A1-LIKE"/>
    <property type="match status" value="1"/>
</dbReference>
<dbReference type="InterPro" id="IPR002401">
    <property type="entry name" value="Cyt_P450_E_grp-I"/>
</dbReference>
<evidence type="ECO:0000256" key="3">
    <source>
        <dbReference type="ARBA" id="ARBA00023004"/>
    </source>
</evidence>
<keyword evidence="8" id="KW-1185">Reference proteome</keyword>
<gene>
    <name evidence="7" type="ORF">C5167_004465</name>
</gene>
<comment type="cofactor">
    <cofactor evidence="4">
        <name>heme</name>
        <dbReference type="ChEBI" id="CHEBI:30413"/>
    </cofactor>
</comment>
<dbReference type="GO" id="GO:0020037">
    <property type="term" value="F:heme binding"/>
    <property type="evidence" value="ECO:0007669"/>
    <property type="project" value="InterPro"/>
</dbReference>
<keyword evidence="5" id="KW-0503">Monooxygenase</keyword>
<reference evidence="7 8" key="1">
    <citation type="journal article" date="2018" name="Science">
        <title>The opium poppy genome and morphinan production.</title>
        <authorList>
            <person name="Guo L."/>
            <person name="Winzer T."/>
            <person name="Yang X."/>
            <person name="Li Y."/>
            <person name="Ning Z."/>
            <person name="He Z."/>
            <person name="Teodor R."/>
            <person name="Lu Y."/>
            <person name="Bowser T.A."/>
            <person name="Graham I.A."/>
            <person name="Ye K."/>
        </authorList>
    </citation>
    <scope>NUCLEOTIDE SEQUENCE [LARGE SCALE GENOMIC DNA]</scope>
    <source>
        <strain evidence="8">cv. HN1</strain>
        <tissue evidence="7">Leaves</tissue>
    </source>
</reference>
<keyword evidence="3 4" id="KW-0408">Iron</keyword>
<dbReference type="GO" id="GO:0004497">
    <property type="term" value="F:monooxygenase activity"/>
    <property type="evidence" value="ECO:0007669"/>
    <property type="project" value="UniProtKB-KW"/>
</dbReference>
<dbReference type="Gene3D" id="1.10.630.10">
    <property type="entry name" value="Cytochrome P450"/>
    <property type="match status" value="1"/>
</dbReference>
<evidence type="ECO:0000256" key="1">
    <source>
        <dbReference type="ARBA" id="ARBA00010617"/>
    </source>
</evidence>
<evidence type="ECO:0000256" key="4">
    <source>
        <dbReference type="PIRSR" id="PIRSR602401-1"/>
    </source>
</evidence>
<evidence type="ECO:0008006" key="9">
    <source>
        <dbReference type="Google" id="ProtNLM"/>
    </source>
</evidence>
<sequence>MLSSPNSNGNILLILFKHSGLKKFSTNLEVEDRPSPLQQLFEQDQIMLLSIFTIFFFSAIFYLLSKVKKKFDDHGFKLNLPPSPPKLPIIGNIHQISPMIHHSFRNLSSKYGPLMLLNLGTRPVLVVSSAEMTAQILKTNDLVFSNRFSIKAAKVIFCGGNDLLLAPYGDYWRKVRKFCVLELLSNKRIQSFQFVREEEVLRVMERINCAASEPGMSINLTEILFTTLNTIIFRCSLGDNFNKDYVDSFVGLIRKATMLMESICFEDFFPLLKWVDVLNGLQGKLDKTSQELDTFFNRVIDDHLSSEEHGCNHDKMNFIDLLLLHAEEANLILSRENIKGIIMDMFVGGSDTTATAIEWSMAELIKNPRLMKKAQEEVRRVVGKKMKVDEQDINHMEYLKCIVKESLRLHPPLPNLVGRVSTAAAKFGNYDIPTNTGVFINSWAIQRDPDLWDKPEEFCPERFINNPVDFKGRDFQFIPFGSGRRRCPGMAFGLAVVEVLLANLLYQFNWELHGGAKCEELDMTEGFGITVNRKIPLHVVPILFHSASTRHIKSRASRAVLCQGVKRDVSCCALLVKS</sequence>
<feature type="binding site" description="axial binding residue" evidence="4">
    <location>
        <position position="487"/>
    </location>
    <ligand>
        <name>heme</name>
        <dbReference type="ChEBI" id="CHEBI:30413"/>
    </ligand>
    <ligandPart>
        <name>Fe</name>
        <dbReference type="ChEBI" id="CHEBI:18248"/>
    </ligandPart>
</feature>
<dbReference type="OMA" id="MERINCA"/>
<dbReference type="Pfam" id="PF00067">
    <property type="entry name" value="p450"/>
    <property type="match status" value="1"/>
</dbReference>
<dbReference type="CDD" id="cd11072">
    <property type="entry name" value="CYP71-like"/>
    <property type="match status" value="1"/>
</dbReference>
<evidence type="ECO:0000256" key="2">
    <source>
        <dbReference type="ARBA" id="ARBA00022723"/>
    </source>
</evidence>
<dbReference type="PANTHER" id="PTHR47955">
    <property type="entry name" value="CYTOCHROME P450 FAMILY 71 PROTEIN"/>
    <property type="match status" value="1"/>
</dbReference>
<keyword evidence="4 5" id="KW-0349">Heme</keyword>
<name>A0A4Y7JAR9_PAPSO</name>
<dbReference type="STRING" id="3469.A0A4Y7JAR9"/>
<dbReference type="Gramene" id="RZC57162">
    <property type="protein sequence ID" value="RZC57162"/>
    <property type="gene ID" value="C5167_004465"/>
</dbReference>
<dbReference type="InterPro" id="IPR017972">
    <property type="entry name" value="Cyt_P450_CS"/>
</dbReference>
<dbReference type="FunFam" id="1.10.630.10:FF:000011">
    <property type="entry name" value="Cytochrome P450 83B1"/>
    <property type="match status" value="1"/>
</dbReference>
<comment type="similarity">
    <text evidence="1 5">Belongs to the cytochrome P450 family.</text>
</comment>
<dbReference type="GO" id="GO:0033075">
    <property type="term" value="P:isoquinoline alkaloid biosynthetic process"/>
    <property type="evidence" value="ECO:0007669"/>
    <property type="project" value="UniProtKB-ARBA"/>
</dbReference>
<proteinExistence type="inferred from homology"/>
<dbReference type="GO" id="GO:0005506">
    <property type="term" value="F:iron ion binding"/>
    <property type="evidence" value="ECO:0007669"/>
    <property type="project" value="InterPro"/>
</dbReference>
<evidence type="ECO:0000313" key="8">
    <source>
        <dbReference type="Proteomes" id="UP000316621"/>
    </source>
</evidence>
<dbReference type="PRINTS" id="PR00463">
    <property type="entry name" value="EP450I"/>
</dbReference>
<dbReference type="PRINTS" id="PR00385">
    <property type="entry name" value="P450"/>
</dbReference>